<gene>
    <name evidence="3" type="ORF">DFP72DRAFT_1068463</name>
</gene>
<sequence length="1102" mass="124053">MPKSTGGGVPRKASKRIKMSVYTPSTVSATLPVDNSSGSTSRALQTQKFKALATGGFRVETQATRSGLHAPDVAVNDSRTTEEILSAWTSATEYNGWDKAYMDSFLDRDLPPPTDDPEVSEETITAKKRPTGQGDKALHEWVKHIDFYLRCLITLEGRGRDPPSSCKSCLVEGEGAVYRCLGCDNTGLMCRDCIKTAHRHLPLHRVQKWNGHFFARIPLKSLGVRIQLGHRLGEVCPNPDTAWGDDFVIIDMEGVHTLGVDYCGCGSSTRSQVEQLLERRLYPATTVNPKSAATFRVLEQFEILQYESKVSPYELYNTISRLTDNTGIGSSKDRYPSFLRMVHQWRHLKLLKRNQRGHDPLRSAAETNDGECALLCPPCPHPGINIAEGWEDEPEETRHIHALNLALDACFRLKRKDVSSEKADPGLSRGFSYFVRHGKFLDFLKKHEDEVEPKSTCSRHDAVNLADVMPGQGYSASGVATVECARHNMKRPSAVCDLQKGERYCNMDYILHWSIVILALACQWSKHLIERLQKIGTNSPLLAKETKTRFLVPKFHLPAHIAACQTKFAFMFTPGAGLGDGEAPERGWGEANPLAPSTREMGPGSRRDTLDYNFGDYNWRKIVDLGCSLKKKMDNALSKAAENAIAHQELEDTLDRAKVDVWTERMVAWERDPINEPNPFEMTVSTPTQAAVRKQLADEEAAELAAGKDVSLSPDVSPSVLISRGIDLESDQRALKVEMKRTWTHSKDRELTRVQLRSNTLIRRIDAWYQVLQLYVPATVLLRQKATGAKTVPPYELALWLPSQIGRQAPVDTRLTQIEFDLRAAQAQEALTSLRRCLQRRITVHDLKKRWLRGQGPNTKALNLLGTIEGQISVAKEEYRAARVAILSLGRMLGKVGLEEFYLPLEDADIKGMVRPELDEPESARHPHDKTGATRRVSSWIWRHASAAHDNHTEYEAEAMKVEWAKSRARACRYKEEIQIVREEMNRTIRFFGWKEKKWYDLATAKQTFQQVPQDYDEGLMAYAKRQGSICLTLRRRFEHAWKGVDAQIAIAAAEIKEPGLFYERKRAEAKADAEEEAKTKAHGEVEAAEEESGSPMHVEIG</sequence>
<evidence type="ECO:0000313" key="4">
    <source>
        <dbReference type="Proteomes" id="UP000521943"/>
    </source>
</evidence>
<dbReference type="PANTHER" id="PTHR33096">
    <property type="entry name" value="CXC2 DOMAIN-CONTAINING PROTEIN"/>
    <property type="match status" value="1"/>
</dbReference>
<proteinExistence type="predicted"/>
<accession>A0A8H6HWW1</accession>
<dbReference type="AlphaFoldDB" id="A0A8H6HWW1"/>
<feature type="region of interest" description="Disordered" evidence="1">
    <location>
        <begin position="112"/>
        <end position="132"/>
    </location>
</feature>
<keyword evidence="4" id="KW-1185">Reference proteome</keyword>
<dbReference type="OrthoDB" id="3261436at2759"/>
<name>A0A8H6HWW1_9AGAR</name>
<dbReference type="InterPro" id="IPR040521">
    <property type="entry name" value="KDZ"/>
</dbReference>
<feature type="domain" description="CxC2-like cysteine cluster KDZ transposase-associated" evidence="2">
    <location>
        <begin position="219"/>
        <end position="327"/>
    </location>
</feature>
<dbReference type="PANTHER" id="PTHR33096:SF1">
    <property type="entry name" value="CXC1-LIKE CYSTEINE CLUSTER ASSOCIATED WITH KDZ TRANSPOSASES DOMAIN-CONTAINING PROTEIN"/>
    <property type="match status" value="1"/>
</dbReference>
<organism evidence="3 4">
    <name type="scientific">Ephemerocybe angulata</name>
    <dbReference type="NCBI Taxonomy" id="980116"/>
    <lineage>
        <taxon>Eukaryota</taxon>
        <taxon>Fungi</taxon>
        <taxon>Dikarya</taxon>
        <taxon>Basidiomycota</taxon>
        <taxon>Agaricomycotina</taxon>
        <taxon>Agaricomycetes</taxon>
        <taxon>Agaricomycetidae</taxon>
        <taxon>Agaricales</taxon>
        <taxon>Agaricineae</taxon>
        <taxon>Psathyrellaceae</taxon>
        <taxon>Ephemerocybe</taxon>
    </lineage>
</organism>
<dbReference type="Proteomes" id="UP000521943">
    <property type="component" value="Unassembled WGS sequence"/>
</dbReference>
<protein>
    <recommendedName>
        <fullName evidence="2">CxC2-like cysteine cluster KDZ transposase-associated domain-containing protein</fullName>
    </recommendedName>
</protein>
<dbReference type="EMBL" id="JACGCI010000034">
    <property type="protein sequence ID" value="KAF6754435.1"/>
    <property type="molecule type" value="Genomic_DNA"/>
</dbReference>
<dbReference type="Pfam" id="PF18803">
    <property type="entry name" value="CxC2"/>
    <property type="match status" value="1"/>
</dbReference>
<feature type="region of interest" description="Disordered" evidence="1">
    <location>
        <begin position="1072"/>
        <end position="1102"/>
    </location>
</feature>
<evidence type="ECO:0000259" key="2">
    <source>
        <dbReference type="Pfam" id="PF18803"/>
    </source>
</evidence>
<dbReference type="InterPro" id="IPR041457">
    <property type="entry name" value="CxC2_KDZ-assoc"/>
</dbReference>
<feature type="compositionally biased region" description="Basic and acidic residues" evidence="1">
    <location>
        <begin position="1072"/>
        <end position="1086"/>
    </location>
</feature>
<reference evidence="3 4" key="1">
    <citation type="submission" date="2020-07" db="EMBL/GenBank/DDBJ databases">
        <title>Comparative genomics of pyrophilous fungi reveals a link between fire events and developmental genes.</title>
        <authorList>
            <consortium name="DOE Joint Genome Institute"/>
            <person name="Steindorff A.S."/>
            <person name="Carver A."/>
            <person name="Calhoun S."/>
            <person name="Stillman K."/>
            <person name="Liu H."/>
            <person name="Lipzen A."/>
            <person name="Pangilinan J."/>
            <person name="Labutti K."/>
            <person name="Bruns T.D."/>
            <person name="Grigoriev I.V."/>
        </authorList>
    </citation>
    <scope>NUCLEOTIDE SEQUENCE [LARGE SCALE GENOMIC DNA]</scope>
    <source>
        <strain evidence="3 4">CBS 144469</strain>
    </source>
</reference>
<evidence type="ECO:0000256" key="1">
    <source>
        <dbReference type="SAM" id="MobiDB-lite"/>
    </source>
</evidence>
<evidence type="ECO:0000313" key="3">
    <source>
        <dbReference type="EMBL" id="KAF6754435.1"/>
    </source>
</evidence>
<dbReference type="Pfam" id="PF18758">
    <property type="entry name" value="KDZ"/>
    <property type="match status" value="1"/>
</dbReference>
<feature type="region of interest" description="Disordered" evidence="1">
    <location>
        <begin position="581"/>
        <end position="606"/>
    </location>
</feature>
<comment type="caution">
    <text evidence="3">The sequence shown here is derived from an EMBL/GenBank/DDBJ whole genome shotgun (WGS) entry which is preliminary data.</text>
</comment>